<dbReference type="InterPro" id="IPR050240">
    <property type="entry name" value="DNA_pol_type-B"/>
</dbReference>
<name>A0A409YXR7_9AGAR</name>
<evidence type="ECO:0000313" key="11">
    <source>
        <dbReference type="EMBL" id="PPR07791.1"/>
    </source>
</evidence>
<dbReference type="GO" id="GO:0003677">
    <property type="term" value="F:DNA binding"/>
    <property type="evidence" value="ECO:0007669"/>
    <property type="project" value="UniProtKB-KW"/>
</dbReference>
<dbReference type="InterPro" id="IPR036397">
    <property type="entry name" value="RNaseH_sf"/>
</dbReference>
<proteinExistence type="inferred from homology"/>
<evidence type="ECO:0000256" key="1">
    <source>
        <dbReference type="ARBA" id="ARBA00005755"/>
    </source>
</evidence>
<sequence>MASSAPVQTRALVPAASFANVLEDISKGDSGKSAIFRHQYREAEFQNIDIREGNEESGASELHLFGITDAGNSVLARVIGFRHYFRYPTPPTFEASDVGPFQERINEFLVQRLNGNQSQLPSASEVGSESQRINVALENRRLFIKISAADHRDIPVALVKGQIQYRDLFATSWPETSYGASYPYTLRFMFDHEMTSSSWLELMTGKYDLILPENSISHCQIEVSVRAEDLSVCTAVETITPASRRVLSFDIETDVPPEGFPTPDNESVLQIANMVFMSGEAHPFIRTVFTVGTCSPIAGAEVLSFKTEAELLSAWQKFFLEADPDVVIGYNINRFDIPYLLRRAQILKLDNFPYLGRKKAISLRMKGVPWPVGSAFDCPGFEGRLLLDVLSHLRQYYKGLQAYTLNSTSQHFLNEKKEDVDAKSIPLLQNGDADSRQKLAVYCLKDVYLPLLLFKKLKCLEVEVEAAKKAYVPVNALRENSYWKSIASRHLAAGGRYLVRDPFCRPSVPNHSTDKTSSKQFIDETSRACRIICSSVGKFIEEGWRYQYFTNFKVVLMKNCLQGRTIPKRHGLDPQSRSRMKTSHPSKCVAFQKIDIREGSDGTGASEIHLFGVTKVEYSACSTVCFCAEQPIQAGHSILARVRGFDHYFYYPAPPGLSDADLSPLRDCLNSLPALSTGSTDDQVPTVSNIEIEEQSTTTDGTARSYLKISLRDHRQIKVISDKFLFKGQVQFRDLFSSPESSYEAAVPYSLRFMLDHAIKALEWLKIPTGKYERINKADALSHCQLEVSVRVEDLLVCDVVDNREKFAPLRVLSFDIETDVPINGFPTARRQSVIQIGNMVSTLGQPEPSVRAIFTLGTCSPITGAHVLSFRKEADMLEAWQKFFLEVDADIVIGYNITQFDISYLLNRAEILKVSKFPYLGRIRSSPQRLNGWRPGHLKCPGYEGRLLLDVLHHIREYHPGLSGAGAYKLDAVALHFLDQRKEDIHYTEIPKLQNGNADTRKALAIYCLKDVYLPLLLLSKLECFEKEVRDAKAANVPFNVMRENRALKLVAGRCLAAVKGDYIVPDDPP</sequence>
<evidence type="ECO:0000256" key="3">
    <source>
        <dbReference type="ARBA" id="ARBA00022679"/>
    </source>
</evidence>
<dbReference type="GO" id="GO:0045004">
    <property type="term" value="P:DNA replication proofreading"/>
    <property type="evidence" value="ECO:0007669"/>
    <property type="project" value="TreeGrafter"/>
</dbReference>
<keyword evidence="3" id="KW-0808">Transferase</keyword>
<dbReference type="Gene3D" id="3.30.342.10">
    <property type="entry name" value="DNA Polymerase, chain B, domain 1"/>
    <property type="match status" value="1"/>
</dbReference>
<comment type="catalytic activity">
    <reaction evidence="9">
        <text>DNA(n) + a 2'-deoxyribonucleoside 5'-triphosphate = DNA(n+1) + diphosphate</text>
        <dbReference type="Rhea" id="RHEA:22508"/>
        <dbReference type="Rhea" id="RHEA-COMP:17339"/>
        <dbReference type="Rhea" id="RHEA-COMP:17340"/>
        <dbReference type="ChEBI" id="CHEBI:33019"/>
        <dbReference type="ChEBI" id="CHEBI:61560"/>
        <dbReference type="ChEBI" id="CHEBI:173112"/>
        <dbReference type="EC" id="2.7.7.7"/>
    </reaction>
</comment>
<evidence type="ECO:0000259" key="10">
    <source>
        <dbReference type="Pfam" id="PF03104"/>
    </source>
</evidence>
<dbReference type="GO" id="GO:0006297">
    <property type="term" value="P:nucleotide-excision repair, DNA gap filling"/>
    <property type="evidence" value="ECO:0007669"/>
    <property type="project" value="TreeGrafter"/>
</dbReference>
<feature type="domain" description="DNA-directed DNA polymerase family B exonuclease" evidence="10">
    <location>
        <begin position="176"/>
        <end position="407"/>
    </location>
</feature>
<accession>A0A409YXR7</accession>
<dbReference type="InterPro" id="IPR006172">
    <property type="entry name" value="DNA-dir_DNA_pol_B"/>
</dbReference>
<reference evidence="11 12" key="1">
    <citation type="journal article" date="2018" name="Evol. Lett.">
        <title>Horizontal gene cluster transfer increased hallucinogenic mushroom diversity.</title>
        <authorList>
            <person name="Reynolds H.T."/>
            <person name="Vijayakumar V."/>
            <person name="Gluck-Thaler E."/>
            <person name="Korotkin H.B."/>
            <person name="Matheny P.B."/>
            <person name="Slot J.C."/>
        </authorList>
    </citation>
    <scope>NUCLEOTIDE SEQUENCE [LARGE SCALE GENOMIC DNA]</scope>
    <source>
        <strain evidence="11 12">SRW20</strain>
    </source>
</reference>
<dbReference type="Gene3D" id="2.40.50.730">
    <property type="match status" value="2"/>
</dbReference>
<dbReference type="InterPro" id="IPR006133">
    <property type="entry name" value="DNA-dir_DNA_pol_B_exonuc"/>
</dbReference>
<dbReference type="EC" id="2.7.7.7" evidence="2"/>
<evidence type="ECO:0000256" key="6">
    <source>
        <dbReference type="ARBA" id="ARBA00022932"/>
    </source>
</evidence>
<dbReference type="GO" id="GO:0008296">
    <property type="term" value="F:3'-5'-DNA exonuclease activity"/>
    <property type="evidence" value="ECO:0007669"/>
    <property type="project" value="TreeGrafter"/>
</dbReference>
<keyword evidence="5" id="KW-0235">DNA replication</keyword>
<comment type="similarity">
    <text evidence="1">Belongs to the DNA polymerase type-B family.</text>
</comment>
<evidence type="ECO:0000256" key="7">
    <source>
        <dbReference type="ARBA" id="ARBA00023125"/>
    </source>
</evidence>
<dbReference type="GO" id="GO:0006287">
    <property type="term" value="P:base-excision repair, gap-filling"/>
    <property type="evidence" value="ECO:0007669"/>
    <property type="project" value="TreeGrafter"/>
</dbReference>
<dbReference type="AlphaFoldDB" id="A0A409YXR7"/>
<dbReference type="GO" id="GO:0043625">
    <property type="term" value="C:delta DNA polymerase complex"/>
    <property type="evidence" value="ECO:0007669"/>
    <property type="project" value="TreeGrafter"/>
</dbReference>
<dbReference type="EMBL" id="NHYE01000001">
    <property type="protein sequence ID" value="PPR07791.1"/>
    <property type="molecule type" value="Genomic_DNA"/>
</dbReference>
<dbReference type="GO" id="GO:0000166">
    <property type="term" value="F:nucleotide binding"/>
    <property type="evidence" value="ECO:0007669"/>
    <property type="project" value="InterPro"/>
</dbReference>
<evidence type="ECO:0000256" key="2">
    <source>
        <dbReference type="ARBA" id="ARBA00012417"/>
    </source>
</evidence>
<evidence type="ECO:0000256" key="4">
    <source>
        <dbReference type="ARBA" id="ARBA00022695"/>
    </source>
</evidence>
<evidence type="ECO:0000256" key="8">
    <source>
        <dbReference type="ARBA" id="ARBA00024411"/>
    </source>
</evidence>
<comment type="caution">
    <text evidence="11">The sequence shown here is derived from an EMBL/GenBank/DDBJ whole genome shotgun (WGS) entry which is preliminary data.</text>
</comment>
<dbReference type="PANTHER" id="PTHR10322">
    <property type="entry name" value="DNA POLYMERASE CATALYTIC SUBUNIT"/>
    <property type="match status" value="1"/>
</dbReference>
<keyword evidence="12" id="KW-1185">Reference proteome</keyword>
<dbReference type="GO" id="GO:0003887">
    <property type="term" value="F:DNA-directed DNA polymerase activity"/>
    <property type="evidence" value="ECO:0007669"/>
    <property type="project" value="UniProtKB-KW"/>
</dbReference>
<organism evidence="11 12">
    <name type="scientific">Gymnopilus dilepis</name>
    <dbReference type="NCBI Taxonomy" id="231916"/>
    <lineage>
        <taxon>Eukaryota</taxon>
        <taxon>Fungi</taxon>
        <taxon>Dikarya</taxon>
        <taxon>Basidiomycota</taxon>
        <taxon>Agaricomycotina</taxon>
        <taxon>Agaricomycetes</taxon>
        <taxon>Agaricomycetidae</taxon>
        <taxon>Agaricales</taxon>
        <taxon>Agaricineae</taxon>
        <taxon>Hymenogastraceae</taxon>
        <taxon>Gymnopilus</taxon>
    </lineage>
</organism>
<dbReference type="Proteomes" id="UP000284706">
    <property type="component" value="Unassembled WGS sequence"/>
</dbReference>
<keyword evidence="4" id="KW-0548">Nucleotidyltransferase</keyword>
<keyword evidence="7" id="KW-0238">DNA-binding</keyword>
<keyword evidence="6" id="KW-0239">DNA-directed DNA polymerase</keyword>
<protein>
    <recommendedName>
        <fullName evidence="8">DNA polymerase delta catalytic subunit</fullName>
        <ecNumber evidence="2">2.7.7.7</ecNumber>
    </recommendedName>
</protein>
<dbReference type="SUPFAM" id="SSF53098">
    <property type="entry name" value="Ribonuclease H-like"/>
    <property type="match status" value="2"/>
</dbReference>
<dbReference type="PANTHER" id="PTHR10322:SF23">
    <property type="entry name" value="DNA POLYMERASE DELTA CATALYTIC SUBUNIT"/>
    <property type="match status" value="1"/>
</dbReference>
<dbReference type="SMART" id="SM00486">
    <property type="entry name" value="POLBc"/>
    <property type="match status" value="1"/>
</dbReference>
<dbReference type="STRING" id="231916.A0A409YXR7"/>
<dbReference type="FunFam" id="3.30.420.10:FF:000004">
    <property type="entry name" value="DNA polymerase"/>
    <property type="match status" value="1"/>
</dbReference>
<dbReference type="InterPro" id="IPR012337">
    <property type="entry name" value="RNaseH-like_sf"/>
</dbReference>
<evidence type="ECO:0000256" key="9">
    <source>
        <dbReference type="ARBA" id="ARBA00049244"/>
    </source>
</evidence>
<feature type="domain" description="DNA-directed DNA polymerase family B exonuclease" evidence="10">
    <location>
        <begin position="741"/>
        <end position="974"/>
    </location>
</feature>
<dbReference type="Gene3D" id="3.30.420.10">
    <property type="entry name" value="Ribonuclease H-like superfamily/Ribonuclease H"/>
    <property type="match status" value="2"/>
</dbReference>
<gene>
    <name evidence="11" type="ORF">CVT26_014976</name>
</gene>
<evidence type="ECO:0000313" key="12">
    <source>
        <dbReference type="Proteomes" id="UP000284706"/>
    </source>
</evidence>
<dbReference type="Pfam" id="PF03104">
    <property type="entry name" value="DNA_pol_B_exo1"/>
    <property type="match status" value="2"/>
</dbReference>
<evidence type="ECO:0000256" key="5">
    <source>
        <dbReference type="ARBA" id="ARBA00022705"/>
    </source>
</evidence>
<dbReference type="InParanoid" id="A0A409YXR7"/>
<dbReference type="OrthoDB" id="2414538at2759"/>